<dbReference type="RefSeq" id="WP_396679690.1">
    <property type="nucleotide sequence ID" value="NZ_JBIRPU010000008.1"/>
</dbReference>
<evidence type="ECO:0000313" key="3">
    <source>
        <dbReference type="Proteomes" id="UP001611075"/>
    </source>
</evidence>
<gene>
    <name evidence="2" type="ORF">ACH4OY_14460</name>
</gene>
<comment type="caution">
    <text evidence="2">The sequence shown here is derived from an EMBL/GenBank/DDBJ whole genome shotgun (WGS) entry which is preliminary data.</text>
</comment>
<dbReference type="CDD" id="cd03441">
    <property type="entry name" value="R_hydratase_like"/>
    <property type="match status" value="1"/>
</dbReference>
<dbReference type="Gene3D" id="3.10.129.10">
    <property type="entry name" value="Hotdog Thioesterase"/>
    <property type="match status" value="1"/>
</dbReference>
<name>A0ABW7SJN0_9ACTN</name>
<dbReference type="Pfam" id="PF13452">
    <property type="entry name" value="FAS1_DH_region"/>
    <property type="match status" value="1"/>
</dbReference>
<reference evidence="2 3" key="1">
    <citation type="submission" date="2024-10" db="EMBL/GenBank/DDBJ databases">
        <title>The Natural Products Discovery Center: Release of the First 8490 Sequenced Strains for Exploring Actinobacteria Biosynthetic Diversity.</title>
        <authorList>
            <person name="Kalkreuter E."/>
            <person name="Kautsar S.A."/>
            <person name="Yang D."/>
            <person name="Bader C.D."/>
            <person name="Teijaro C.N."/>
            <person name="Fluegel L."/>
            <person name="Davis C.M."/>
            <person name="Simpson J.R."/>
            <person name="Lauterbach L."/>
            <person name="Steele A.D."/>
            <person name="Gui C."/>
            <person name="Meng S."/>
            <person name="Li G."/>
            <person name="Viehrig K."/>
            <person name="Ye F."/>
            <person name="Su P."/>
            <person name="Kiefer A.F."/>
            <person name="Nichols A."/>
            <person name="Cepeda A.J."/>
            <person name="Yan W."/>
            <person name="Fan B."/>
            <person name="Jiang Y."/>
            <person name="Adhikari A."/>
            <person name="Zheng C.-J."/>
            <person name="Schuster L."/>
            <person name="Cowan T.M."/>
            <person name="Smanski M.J."/>
            <person name="Chevrette M.G."/>
            <person name="De Carvalho L.P.S."/>
            <person name="Shen B."/>
        </authorList>
    </citation>
    <scope>NUCLEOTIDE SEQUENCE [LARGE SCALE GENOMIC DNA]</scope>
    <source>
        <strain evidence="2 3">NPDC021253</strain>
    </source>
</reference>
<accession>A0ABW7SJN0</accession>
<proteinExistence type="predicted"/>
<organism evidence="2 3">
    <name type="scientific">Micromonospora rubida</name>
    <dbReference type="NCBI Taxonomy" id="2697657"/>
    <lineage>
        <taxon>Bacteria</taxon>
        <taxon>Bacillati</taxon>
        <taxon>Actinomycetota</taxon>
        <taxon>Actinomycetes</taxon>
        <taxon>Micromonosporales</taxon>
        <taxon>Micromonosporaceae</taxon>
        <taxon>Micromonospora</taxon>
    </lineage>
</organism>
<dbReference type="Proteomes" id="UP001611075">
    <property type="component" value="Unassembled WGS sequence"/>
</dbReference>
<evidence type="ECO:0000313" key="2">
    <source>
        <dbReference type="EMBL" id="MFI0793874.1"/>
    </source>
</evidence>
<dbReference type="InterPro" id="IPR039569">
    <property type="entry name" value="FAS1-like_DH_region"/>
</dbReference>
<dbReference type="EMBL" id="JBIRPU010000008">
    <property type="protein sequence ID" value="MFI0793874.1"/>
    <property type="molecule type" value="Genomic_DNA"/>
</dbReference>
<protein>
    <submittedName>
        <fullName evidence="2">MaoC family dehydratase N-terminal domain-containing protein</fullName>
    </submittedName>
</protein>
<sequence>MVDVAAKGHTGTEFGMEIERGKIREFAAATGSDNPAYLADPAPVSPVTFLTTMVFWQSEDADPWREVRMDPSRGLHAEQELIFHGTPPRAGDKLTCRSRIEDIYDKEGRRGRLTFAVMVTEFRDETGRLVAEARLTGVETAGLGEPS</sequence>
<dbReference type="SUPFAM" id="SSF54637">
    <property type="entry name" value="Thioesterase/thiol ester dehydrase-isomerase"/>
    <property type="match status" value="1"/>
</dbReference>
<evidence type="ECO:0000259" key="1">
    <source>
        <dbReference type="Pfam" id="PF13452"/>
    </source>
</evidence>
<keyword evidence="3" id="KW-1185">Reference proteome</keyword>
<dbReference type="InterPro" id="IPR029069">
    <property type="entry name" value="HotDog_dom_sf"/>
</dbReference>
<feature type="domain" description="FAS1-like dehydratase" evidence="1">
    <location>
        <begin position="6"/>
        <end position="132"/>
    </location>
</feature>